<evidence type="ECO:0000313" key="1">
    <source>
        <dbReference type="EMBL" id="ABR49257.1"/>
    </source>
</evidence>
<gene>
    <name evidence="1" type="ordered locus">Amet_3118</name>
</gene>
<protein>
    <submittedName>
        <fullName evidence="1">KWG Leptospira repeat protein</fullName>
    </submittedName>
</protein>
<dbReference type="STRING" id="293826.Amet_3118"/>
<dbReference type="eggNOG" id="COG5263">
    <property type="taxonomic scope" value="Bacteria"/>
</dbReference>
<dbReference type="EMBL" id="CP000724">
    <property type="protein sequence ID" value="ABR49257.1"/>
    <property type="molecule type" value="Genomic_DNA"/>
</dbReference>
<accession>A6TST9</accession>
<organism evidence="1 2">
    <name type="scientific">Alkaliphilus metalliredigens (strain QYMF)</name>
    <dbReference type="NCBI Taxonomy" id="293826"/>
    <lineage>
        <taxon>Bacteria</taxon>
        <taxon>Bacillati</taxon>
        <taxon>Bacillota</taxon>
        <taxon>Clostridia</taxon>
        <taxon>Peptostreptococcales</taxon>
        <taxon>Natronincolaceae</taxon>
        <taxon>Alkaliphilus</taxon>
    </lineage>
</organism>
<dbReference type="PANTHER" id="PTHR37841:SF1">
    <property type="entry name" value="DUF3298 DOMAIN-CONTAINING PROTEIN"/>
    <property type="match status" value="1"/>
</dbReference>
<reference evidence="2" key="1">
    <citation type="journal article" date="2016" name="Genome Announc.">
        <title>Complete genome sequence of Alkaliphilus metalliredigens strain QYMF, an alkaliphilic and metal-reducing bacterium isolated from borax-contaminated leachate ponds.</title>
        <authorList>
            <person name="Hwang C."/>
            <person name="Copeland A."/>
            <person name="Lucas S."/>
            <person name="Lapidus A."/>
            <person name="Barry K."/>
            <person name="Detter J.C."/>
            <person name="Glavina Del Rio T."/>
            <person name="Hammon N."/>
            <person name="Israni S."/>
            <person name="Dalin E."/>
            <person name="Tice H."/>
            <person name="Pitluck S."/>
            <person name="Chertkov O."/>
            <person name="Brettin T."/>
            <person name="Bruce D."/>
            <person name="Han C."/>
            <person name="Schmutz J."/>
            <person name="Larimer F."/>
            <person name="Land M.L."/>
            <person name="Hauser L."/>
            <person name="Kyrpides N."/>
            <person name="Mikhailova N."/>
            <person name="Ye Q."/>
            <person name="Zhou J."/>
            <person name="Richardson P."/>
            <person name="Fields M.W."/>
        </authorList>
    </citation>
    <scope>NUCLEOTIDE SEQUENCE [LARGE SCALE GENOMIC DNA]</scope>
    <source>
        <strain evidence="2">QYMF</strain>
    </source>
</reference>
<dbReference type="Pfam" id="PF14903">
    <property type="entry name" value="WG_beta_rep"/>
    <property type="match status" value="2"/>
</dbReference>
<evidence type="ECO:0000313" key="2">
    <source>
        <dbReference type="Proteomes" id="UP000001572"/>
    </source>
</evidence>
<dbReference type="PANTHER" id="PTHR37841">
    <property type="entry name" value="GLR2918 PROTEIN"/>
    <property type="match status" value="1"/>
</dbReference>
<proteinExistence type="predicted"/>
<dbReference type="KEGG" id="amt:Amet_3118"/>
<dbReference type="OrthoDB" id="210273at2"/>
<dbReference type="Proteomes" id="UP000001572">
    <property type="component" value="Chromosome"/>
</dbReference>
<keyword evidence="2" id="KW-1185">Reference proteome</keyword>
<sequence length="293" mass="33852">MQKCIIHHTGVDNTAHGVLKDQKVYLLGKDNNLYFPEEMFMAREECEGGLIQFEIEGKWGFADIFTGKIAIEPTWDYAGPFYRGYAHVVLGVQLASEGYSDEKQGGQHGYIDSDGKIIIPLEYDDAEEIPYRKYFMVAKNKRWGLIDIENESIIPFLWDYLQTNYKHNLIFCGIKEKSELHVGDVDKLCSAIIQTQLEPTCEYILKWGVYDENFNLIVHPELDTEPIRPQIKSSPRSKSFSYYDEHYILKREEGYGVLCNDGRLIANIELSKKQATLMINSICQWSFQGNLYI</sequence>
<dbReference type="InterPro" id="IPR032774">
    <property type="entry name" value="WG_beta_rep"/>
</dbReference>
<name>A6TST9_ALKMQ</name>
<dbReference type="AlphaFoldDB" id="A6TST9"/>
<dbReference type="HOGENOM" id="CLU_948773_0_0_9"/>
<dbReference type="RefSeq" id="WP_012064223.1">
    <property type="nucleotide sequence ID" value="NC_009633.1"/>
</dbReference>